<evidence type="ECO:0000313" key="11">
    <source>
        <dbReference type="EMBL" id="EEG31489.1"/>
    </source>
</evidence>
<name>C0EAM4_9FIRM</name>
<dbReference type="InterPro" id="IPR005860">
    <property type="entry name" value="CobD"/>
</dbReference>
<protein>
    <recommendedName>
        <fullName evidence="4">threonine-phosphate decarboxylase</fullName>
        <ecNumber evidence="4">4.1.1.81</ecNumber>
    </recommendedName>
    <alternativeName>
        <fullName evidence="8">L-threonine-O-3-phosphate decarboxylase</fullName>
    </alternativeName>
</protein>
<accession>C0EAM4</accession>
<dbReference type="Proteomes" id="UP000003340">
    <property type="component" value="Unassembled WGS sequence"/>
</dbReference>
<dbReference type="CDD" id="cd00609">
    <property type="entry name" value="AAT_like"/>
    <property type="match status" value="1"/>
</dbReference>
<dbReference type="eggNOG" id="COG0079">
    <property type="taxonomic scope" value="Bacteria"/>
</dbReference>
<keyword evidence="7 11" id="KW-0456">Lyase</keyword>
<organism evidence="11 12">
    <name type="scientific">[Clostridium] methylpentosum DSM 5476</name>
    <dbReference type="NCBI Taxonomy" id="537013"/>
    <lineage>
        <taxon>Bacteria</taxon>
        <taxon>Bacillati</taxon>
        <taxon>Bacillota</taxon>
        <taxon>Clostridia</taxon>
        <taxon>Eubacteriales</taxon>
        <taxon>Oscillospiraceae</taxon>
        <taxon>Oscillospiraceae incertae sedis</taxon>
    </lineage>
</organism>
<comment type="caution">
    <text evidence="11">The sequence shown here is derived from an EMBL/GenBank/DDBJ whole genome shotgun (WGS) entry which is preliminary data.</text>
</comment>
<dbReference type="AlphaFoldDB" id="C0EAM4"/>
<keyword evidence="5" id="KW-0169">Cobalamin biosynthesis</keyword>
<evidence type="ECO:0000313" key="12">
    <source>
        <dbReference type="Proteomes" id="UP000003340"/>
    </source>
</evidence>
<evidence type="ECO:0000256" key="1">
    <source>
        <dbReference type="ARBA" id="ARBA00001933"/>
    </source>
</evidence>
<dbReference type="EMBL" id="ACEC01000033">
    <property type="protein sequence ID" value="EEG31489.1"/>
    <property type="molecule type" value="Genomic_DNA"/>
</dbReference>
<evidence type="ECO:0000256" key="9">
    <source>
        <dbReference type="ARBA" id="ARBA00048531"/>
    </source>
</evidence>
<keyword evidence="6" id="KW-0663">Pyridoxal phosphate</keyword>
<evidence type="ECO:0000256" key="6">
    <source>
        <dbReference type="ARBA" id="ARBA00022898"/>
    </source>
</evidence>
<dbReference type="EC" id="4.1.1.81" evidence="4"/>
<dbReference type="Gene3D" id="3.90.1150.10">
    <property type="entry name" value="Aspartate Aminotransferase, domain 1"/>
    <property type="match status" value="1"/>
</dbReference>
<dbReference type="HOGENOM" id="CLU_017584_3_2_9"/>
<keyword evidence="12" id="KW-1185">Reference proteome</keyword>
<feature type="domain" description="Aminotransferase class I/classII large" evidence="10">
    <location>
        <begin position="20"/>
        <end position="342"/>
    </location>
</feature>
<dbReference type="SUPFAM" id="SSF53383">
    <property type="entry name" value="PLP-dependent transferases"/>
    <property type="match status" value="1"/>
</dbReference>
<dbReference type="NCBIfam" id="TIGR01140">
    <property type="entry name" value="L_thr_O3P_dcar"/>
    <property type="match status" value="1"/>
</dbReference>
<dbReference type="GO" id="GO:0048472">
    <property type="term" value="F:threonine-phosphate decarboxylase activity"/>
    <property type="evidence" value="ECO:0007669"/>
    <property type="project" value="UniProtKB-EC"/>
</dbReference>
<dbReference type="PANTHER" id="PTHR42885:SF1">
    <property type="entry name" value="THREONINE-PHOSPHATE DECARBOXYLASE"/>
    <property type="match status" value="1"/>
</dbReference>
<dbReference type="InterPro" id="IPR004839">
    <property type="entry name" value="Aminotransferase_I/II_large"/>
</dbReference>
<dbReference type="UniPathway" id="UPA00148"/>
<proteinExistence type="predicted"/>
<dbReference type="InterPro" id="IPR015422">
    <property type="entry name" value="PyrdxlP-dep_Trfase_small"/>
</dbReference>
<evidence type="ECO:0000256" key="2">
    <source>
        <dbReference type="ARBA" id="ARBA00003444"/>
    </source>
</evidence>
<evidence type="ECO:0000256" key="3">
    <source>
        <dbReference type="ARBA" id="ARBA00004953"/>
    </source>
</evidence>
<evidence type="ECO:0000259" key="10">
    <source>
        <dbReference type="Pfam" id="PF00155"/>
    </source>
</evidence>
<reference evidence="11 12" key="2">
    <citation type="submission" date="2009-02" db="EMBL/GenBank/DDBJ databases">
        <title>Draft genome sequence of Clostridium methylpentosum (DSM 5476).</title>
        <authorList>
            <person name="Sudarsanam P."/>
            <person name="Ley R."/>
            <person name="Guruge J."/>
            <person name="Turnbaugh P.J."/>
            <person name="Mahowald M."/>
            <person name="Liep D."/>
            <person name="Gordon J."/>
        </authorList>
    </citation>
    <scope>NUCLEOTIDE SEQUENCE [LARGE SCALE GENOMIC DNA]</scope>
    <source>
        <strain evidence="11 12">DSM 5476</strain>
    </source>
</reference>
<evidence type="ECO:0000256" key="8">
    <source>
        <dbReference type="ARBA" id="ARBA00029996"/>
    </source>
</evidence>
<dbReference type="Pfam" id="PF00155">
    <property type="entry name" value="Aminotran_1_2"/>
    <property type="match status" value="1"/>
</dbReference>
<evidence type="ECO:0000256" key="7">
    <source>
        <dbReference type="ARBA" id="ARBA00023239"/>
    </source>
</evidence>
<evidence type="ECO:0000256" key="4">
    <source>
        <dbReference type="ARBA" id="ARBA00012285"/>
    </source>
</evidence>
<comment type="cofactor">
    <cofactor evidence="1">
        <name>pyridoxal 5'-phosphate</name>
        <dbReference type="ChEBI" id="CHEBI:597326"/>
    </cofactor>
</comment>
<dbReference type="InterPro" id="IPR015421">
    <property type="entry name" value="PyrdxlP-dep_Trfase_major"/>
</dbReference>
<sequence>MNKIIHGGDIYTDRGIPPEQLIDFSASLNPLGMPHSVRQALSDIARTRPCYPDPLCRELKYRLSAYESMPVEYFFCGNGAAEIIYRLVSALRPKKAGVLAPTFSEYERALDVAECEVVRFELAEYNDFELTDQILPYITEDMDMLFLCNPNNPTGRITSFELMQQIAERCEQTGCLLVVDECFLDFVEGARSMTQLLWGNKHLVVLKAFTKIFAMAGIRLGYCLCSDSALIARLERVGDPWNVSVPAQQCGIAATKEKEFVQQTRELVRQEREYLSSELRVIGFRVYKSEANYLMFRCDDSKLDSRLLKYGILIRSCADYVGLDEYDYRIGIKTHEHNTALTHALLAIRFGE</sequence>
<evidence type="ECO:0000256" key="5">
    <source>
        <dbReference type="ARBA" id="ARBA00022573"/>
    </source>
</evidence>
<dbReference type="GO" id="GO:0009236">
    <property type="term" value="P:cobalamin biosynthetic process"/>
    <property type="evidence" value="ECO:0007669"/>
    <property type="project" value="UniProtKB-UniPathway"/>
</dbReference>
<gene>
    <name evidence="11" type="ORF">CLOSTMETH_00881</name>
</gene>
<dbReference type="PANTHER" id="PTHR42885">
    <property type="entry name" value="HISTIDINOL-PHOSPHATE AMINOTRANSFERASE-RELATED"/>
    <property type="match status" value="1"/>
</dbReference>
<dbReference type="InterPro" id="IPR015424">
    <property type="entry name" value="PyrdxlP-dep_Trfase"/>
</dbReference>
<comment type="function">
    <text evidence="2">Decarboxylates L-threonine-O-3-phosphate to yield (R)-1-amino-2-propanol O-2-phosphate, the precursor for the linkage between the nucleotide loop and the corrin ring in cobalamin.</text>
</comment>
<comment type="pathway">
    <text evidence="3">Cofactor biosynthesis; adenosylcobalamin biosynthesis.</text>
</comment>
<reference evidence="11 12" key="1">
    <citation type="submission" date="2009-01" db="EMBL/GenBank/DDBJ databases">
        <authorList>
            <person name="Fulton L."/>
            <person name="Clifton S."/>
            <person name="Fulton B."/>
            <person name="Xu J."/>
            <person name="Minx P."/>
            <person name="Pepin K.H."/>
            <person name="Johnson M."/>
            <person name="Bhonagiri V."/>
            <person name="Nash W.E."/>
            <person name="Mardis E.R."/>
            <person name="Wilson R.K."/>
        </authorList>
    </citation>
    <scope>NUCLEOTIDE SEQUENCE [LARGE SCALE GENOMIC DNA]</scope>
    <source>
        <strain evidence="11 12">DSM 5476</strain>
    </source>
</reference>
<dbReference type="Gene3D" id="3.40.640.10">
    <property type="entry name" value="Type I PLP-dependent aspartate aminotransferase-like (Major domain)"/>
    <property type="match status" value="1"/>
</dbReference>
<dbReference type="GO" id="GO:0030170">
    <property type="term" value="F:pyridoxal phosphate binding"/>
    <property type="evidence" value="ECO:0007669"/>
    <property type="project" value="InterPro"/>
</dbReference>
<dbReference type="STRING" id="537013.CLOSTMETH_00881"/>
<comment type="catalytic activity">
    <reaction evidence="9">
        <text>O-phospho-L-threonine + H(+) = (R)-1-aminopropan-2-yl phosphate + CO2</text>
        <dbReference type="Rhea" id="RHEA:11492"/>
        <dbReference type="ChEBI" id="CHEBI:15378"/>
        <dbReference type="ChEBI" id="CHEBI:16526"/>
        <dbReference type="ChEBI" id="CHEBI:58563"/>
        <dbReference type="ChEBI" id="CHEBI:58675"/>
        <dbReference type="EC" id="4.1.1.81"/>
    </reaction>
</comment>